<dbReference type="PANTHER" id="PTHR24282">
    <property type="entry name" value="CYTOCHROME P450 FAMILY MEMBER"/>
    <property type="match status" value="1"/>
</dbReference>
<keyword evidence="7" id="KW-0560">Oxidoreductase</keyword>
<dbReference type="GO" id="GO:0005506">
    <property type="term" value="F:iron ion binding"/>
    <property type="evidence" value="ECO:0007669"/>
    <property type="project" value="InterPro"/>
</dbReference>
<dbReference type="EMBL" id="JAVXUP010001674">
    <property type="protein sequence ID" value="KAK3009139.1"/>
    <property type="molecule type" value="Genomic_DNA"/>
</dbReference>
<evidence type="ECO:0000256" key="7">
    <source>
        <dbReference type="ARBA" id="ARBA00023002"/>
    </source>
</evidence>
<dbReference type="GO" id="GO:0016020">
    <property type="term" value="C:membrane"/>
    <property type="evidence" value="ECO:0007669"/>
    <property type="project" value="UniProtKB-SubCell"/>
</dbReference>
<comment type="caution">
    <text evidence="11">The sequence shown here is derived from an EMBL/GenBank/DDBJ whole genome shotgun (WGS) entry which is preliminary data.</text>
</comment>
<reference evidence="11" key="1">
    <citation type="submission" date="2022-12" db="EMBL/GenBank/DDBJ databases">
        <title>Draft genome assemblies for two species of Escallonia (Escalloniales).</title>
        <authorList>
            <person name="Chanderbali A."/>
            <person name="Dervinis C."/>
            <person name="Anghel I."/>
            <person name="Soltis D."/>
            <person name="Soltis P."/>
            <person name="Zapata F."/>
        </authorList>
    </citation>
    <scope>NUCLEOTIDE SEQUENCE</scope>
    <source>
        <strain evidence="11">UCBG64.0493</strain>
        <tissue evidence="11">Leaf</tissue>
    </source>
</reference>
<keyword evidence="12" id="KW-1185">Reference proteome</keyword>
<dbReference type="GO" id="GO:0016705">
    <property type="term" value="F:oxidoreductase activity, acting on paired donors, with incorporation or reduction of molecular oxygen"/>
    <property type="evidence" value="ECO:0007669"/>
    <property type="project" value="InterPro"/>
</dbReference>
<accession>A0AA88VKE3</accession>
<sequence length="110" mass="12611">VSMIINETLRLYPPVVMLTRQTSENVKLGRLDILAKTEFYLALTVVHHDTEIWGEYANEFNPMRFKTQNDPDLLRDSMSSAIPNTVHGHNGAGDHLEEFMVAIVNSWREI</sequence>
<feature type="non-terminal residue" evidence="11">
    <location>
        <position position="110"/>
    </location>
</feature>
<keyword evidence="5" id="KW-0479">Metal-binding</keyword>
<keyword evidence="8" id="KW-0408">Iron</keyword>
<dbReference type="AlphaFoldDB" id="A0AA88VKE3"/>
<dbReference type="SUPFAM" id="SSF48264">
    <property type="entry name" value="Cytochrome P450"/>
    <property type="match status" value="1"/>
</dbReference>
<evidence type="ECO:0000256" key="3">
    <source>
        <dbReference type="ARBA" id="ARBA00022617"/>
    </source>
</evidence>
<comment type="subcellular location">
    <subcellularLocation>
        <location evidence="1">Membrane</location>
    </subcellularLocation>
</comment>
<dbReference type="Proteomes" id="UP001188597">
    <property type="component" value="Unassembled WGS sequence"/>
</dbReference>
<comment type="similarity">
    <text evidence="2">Belongs to the cytochrome P450 family.</text>
</comment>
<evidence type="ECO:0000256" key="5">
    <source>
        <dbReference type="ARBA" id="ARBA00022723"/>
    </source>
</evidence>
<dbReference type="InterPro" id="IPR001128">
    <property type="entry name" value="Cyt_P450"/>
</dbReference>
<keyword evidence="3" id="KW-0349">Heme</keyword>
<dbReference type="InterPro" id="IPR050665">
    <property type="entry name" value="Cytochrome_P450_Monooxygen"/>
</dbReference>
<dbReference type="InterPro" id="IPR036396">
    <property type="entry name" value="Cyt_P450_sf"/>
</dbReference>
<evidence type="ECO:0000313" key="11">
    <source>
        <dbReference type="EMBL" id="KAK3009139.1"/>
    </source>
</evidence>
<evidence type="ECO:0000313" key="12">
    <source>
        <dbReference type="Proteomes" id="UP001188597"/>
    </source>
</evidence>
<dbReference type="Gene3D" id="1.10.630.10">
    <property type="entry name" value="Cytochrome P450"/>
    <property type="match status" value="1"/>
</dbReference>
<keyword evidence="6" id="KW-1133">Transmembrane helix</keyword>
<name>A0AA88VKE3_9ASTE</name>
<gene>
    <name evidence="11" type="ORF">RJ639_013916</name>
</gene>
<protein>
    <submittedName>
        <fullName evidence="11">Uncharacterized protein</fullName>
    </submittedName>
</protein>
<evidence type="ECO:0000256" key="8">
    <source>
        <dbReference type="ARBA" id="ARBA00023004"/>
    </source>
</evidence>
<dbReference type="PANTHER" id="PTHR24282:SF211">
    <property type="entry name" value="CYTOCHROME P450-RELATED"/>
    <property type="match status" value="1"/>
</dbReference>
<dbReference type="GO" id="GO:0020037">
    <property type="term" value="F:heme binding"/>
    <property type="evidence" value="ECO:0007669"/>
    <property type="project" value="InterPro"/>
</dbReference>
<keyword evidence="4" id="KW-0812">Transmembrane</keyword>
<evidence type="ECO:0000256" key="4">
    <source>
        <dbReference type="ARBA" id="ARBA00022692"/>
    </source>
</evidence>
<evidence type="ECO:0000256" key="10">
    <source>
        <dbReference type="ARBA" id="ARBA00023136"/>
    </source>
</evidence>
<evidence type="ECO:0000256" key="2">
    <source>
        <dbReference type="ARBA" id="ARBA00010617"/>
    </source>
</evidence>
<evidence type="ECO:0000256" key="9">
    <source>
        <dbReference type="ARBA" id="ARBA00023033"/>
    </source>
</evidence>
<evidence type="ECO:0000256" key="6">
    <source>
        <dbReference type="ARBA" id="ARBA00022989"/>
    </source>
</evidence>
<dbReference type="GO" id="GO:0004497">
    <property type="term" value="F:monooxygenase activity"/>
    <property type="evidence" value="ECO:0007669"/>
    <property type="project" value="UniProtKB-KW"/>
</dbReference>
<organism evidence="11 12">
    <name type="scientific">Escallonia herrerae</name>
    <dbReference type="NCBI Taxonomy" id="1293975"/>
    <lineage>
        <taxon>Eukaryota</taxon>
        <taxon>Viridiplantae</taxon>
        <taxon>Streptophyta</taxon>
        <taxon>Embryophyta</taxon>
        <taxon>Tracheophyta</taxon>
        <taxon>Spermatophyta</taxon>
        <taxon>Magnoliopsida</taxon>
        <taxon>eudicotyledons</taxon>
        <taxon>Gunneridae</taxon>
        <taxon>Pentapetalae</taxon>
        <taxon>asterids</taxon>
        <taxon>campanulids</taxon>
        <taxon>Escalloniales</taxon>
        <taxon>Escalloniaceae</taxon>
        <taxon>Escallonia</taxon>
    </lineage>
</organism>
<dbReference type="Pfam" id="PF00067">
    <property type="entry name" value="p450"/>
    <property type="match status" value="1"/>
</dbReference>
<keyword evidence="9" id="KW-0503">Monooxygenase</keyword>
<evidence type="ECO:0000256" key="1">
    <source>
        <dbReference type="ARBA" id="ARBA00004370"/>
    </source>
</evidence>
<keyword evidence="10" id="KW-0472">Membrane</keyword>
<proteinExistence type="inferred from homology"/>